<protein>
    <submittedName>
        <fullName evidence="1">Uncharacterized protein</fullName>
    </submittedName>
</protein>
<gene>
    <name evidence="1" type="ORF">AVEN_66938_1</name>
</gene>
<dbReference type="EMBL" id="BGPR01009571">
    <property type="protein sequence ID" value="GBN40908.1"/>
    <property type="molecule type" value="Genomic_DNA"/>
</dbReference>
<organism evidence="1 2">
    <name type="scientific">Araneus ventricosus</name>
    <name type="common">Orbweaver spider</name>
    <name type="synonym">Epeira ventricosa</name>
    <dbReference type="NCBI Taxonomy" id="182803"/>
    <lineage>
        <taxon>Eukaryota</taxon>
        <taxon>Metazoa</taxon>
        <taxon>Ecdysozoa</taxon>
        <taxon>Arthropoda</taxon>
        <taxon>Chelicerata</taxon>
        <taxon>Arachnida</taxon>
        <taxon>Araneae</taxon>
        <taxon>Araneomorphae</taxon>
        <taxon>Entelegynae</taxon>
        <taxon>Araneoidea</taxon>
        <taxon>Araneidae</taxon>
        <taxon>Araneus</taxon>
    </lineage>
</organism>
<proteinExistence type="predicted"/>
<dbReference type="Proteomes" id="UP000499080">
    <property type="component" value="Unassembled WGS sequence"/>
</dbReference>
<sequence length="111" mass="12053">MLKKSIYISTKIGFLDSSQPNYRQSLFLFILAVVHNTPVVAAQIASDDVTARGVTAVPAYDSVLGYVYGVNGHGLRYDRFGLYYGYCGLGCCYGGALGYTGFFGSYRGIYA</sequence>
<reference evidence="1 2" key="1">
    <citation type="journal article" date="2019" name="Sci. Rep.">
        <title>Orb-weaving spider Araneus ventricosus genome elucidates the spidroin gene catalogue.</title>
        <authorList>
            <person name="Kono N."/>
            <person name="Nakamura H."/>
            <person name="Ohtoshi R."/>
            <person name="Moran D.A.P."/>
            <person name="Shinohara A."/>
            <person name="Yoshida Y."/>
            <person name="Fujiwara M."/>
            <person name="Mori M."/>
            <person name="Tomita M."/>
            <person name="Arakawa K."/>
        </authorList>
    </citation>
    <scope>NUCLEOTIDE SEQUENCE [LARGE SCALE GENOMIC DNA]</scope>
</reference>
<keyword evidence="2" id="KW-1185">Reference proteome</keyword>
<evidence type="ECO:0000313" key="1">
    <source>
        <dbReference type="EMBL" id="GBN40908.1"/>
    </source>
</evidence>
<evidence type="ECO:0000313" key="2">
    <source>
        <dbReference type="Proteomes" id="UP000499080"/>
    </source>
</evidence>
<dbReference type="AlphaFoldDB" id="A0A4Y2NN21"/>
<comment type="caution">
    <text evidence="1">The sequence shown here is derived from an EMBL/GenBank/DDBJ whole genome shotgun (WGS) entry which is preliminary data.</text>
</comment>
<accession>A0A4Y2NN21</accession>
<name>A0A4Y2NN21_ARAVE</name>